<feature type="region of interest" description="Disordered" evidence="3">
    <location>
        <begin position="1387"/>
        <end position="1536"/>
    </location>
</feature>
<evidence type="ECO:0008006" key="6">
    <source>
        <dbReference type="Google" id="ProtNLM"/>
    </source>
</evidence>
<protein>
    <recommendedName>
        <fullName evidence="6">Cilia- and flagella-associated protein 57</fullName>
    </recommendedName>
</protein>
<feature type="coiled-coil region" evidence="2">
    <location>
        <begin position="980"/>
        <end position="1014"/>
    </location>
</feature>
<name>A0AAE0BHK3_9CHLO</name>
<accession>A0AAE0BHK3</accession>
<evidence type="ECO:0000256" key="1">
    <source>
        <dbReference type="PROSITE-ProRule" id="PRU00221"/>
    </source>
</evidence>
<dbReference type="InterPro" id="IPR011047">
    <property type="entry name" value="Quinoprotein_ADH-like_sf"/>
</dbReference>
<dbReference type="SUPFAM" id="SSF50998">
    <property type="entry name" value="Quinoprotein alcohol dehydrogenase-like"/>
    <property type="match status" value="1"/>
</dbReference>
<sequence length="1536" mass="172197">MSKSIFQTAGKNLIYANRILNIAKGKQASAKVPRIQPLMMFGHTGTKDSFVYLNETTVLYIVGRFVVLFHLDSNRGARFSEPITTVTEILALALGPERRQVACAEKMSNNVPQLSLLKLPSLQRARTFTVPQLEGSFTSVCFSQDGKFLIGAADDPRHHLCIWRVESNKILSMIAVGGPVLRVLGNPEDPQHISTNGPTHFKMWRFENERTWHNAVVFGVCDGKQSTHESLDHAWLSATKVAVATTVNIIFIVENGVLQSKITHHHDVQCIAPVMATGSFFVGSAGSRLSYYAGGTGDEQTYTCHNTWNACEDQPSYIADKHEAVSFIALSPSEMACTCILEGTAVLSLTLAGLDQLEWSDQFKSVVGSKKLTHIIPSYHARPSRTLASSASRASIKEAQARLDDQPQKVITGMDVCTRRGLVVTCGTDETVRVLDWIEPTCGSCLVYSCPDVPVAVTIHPCGYEIVVAYHFGITIHAIEMNGLEQLHDIPKRGCELARYSPSGALLAVAVGSELHILDTMTWLDSLIMKGHSRQITAFTWSDDSRFLISTSADGAVYTWQLSNGKRIEENICKGAKYTAVISTTGHEHVRAVDSKGHLREIDTHVRKSEPTEVARVQEERHQAAAVSQEKAEKVYPSNVVQTVDFDSPSPVSMAPVAVMNVVVVGFSSGLLRVVTTPFKNSERSLYHECHMFTSEVSHMETMDFGSLLFATDDTGQLIVSSLYHVNDKNENLFPELLEEGLCNLARRLVLVDFKEQQERRAIQEDLEAQLKKAEHDVTFRLALKDEEMTNKVLEKERSLTTDMDKLVDKNCQLEKQLREEVKVHKDENELVKANFSETLSQCTEEQERVLAKEIQRTNNVEREMERLKRRFGREMASMENSYKQQLSEKDEEIALLKLSFETELEKCESQVQRDAKQMGEYLRMEQESYDDELDLVVQNANSTESEHKKKEMEMRGQVKYMQSIGQRLQTKINMGKKESEKKQKGIDELQIRVDELEMMTERLQVELKHRESQLVKQDKELTDVHHKNRDLATWRAVQTNKIEVLQNSIDPTEEELSVAKDRLRKLEDTQEEQIERAHLLKQNLAKGKKKQDQLEEENLRLRTQVRDSTRQLELFTKKVAGTVQSMEPKEWAPQILKALELFSPKEGEEVKVTLEMEQPVVEELMRQRDALEQFSAGLKNVMQKREAFGSRDKLKIQRENQDLMAMLNELRRENLELRLQMECQGGLTSIGRTNMQMIQKFFTKSQRDQRSSEASSPSSSNPGTRPGTAGTRPGTGNSQRQDNRKLSKSSDIPLAHEPVRAVRSASHLARPWSSREFEAAMADATAETDSDRLEALHMEAKMQAHRAEILRLRGTIEHLLTQSPTHEGVKRPSSPYHPSVANPHFAVTNSSTSPSPIQMQAKSPLRRPGSGSPYAMAHGAADMWEDDDLEPPELLGSGSRSPPPKKASAPAVVVHPELNFVTKKSPVPKSPTKQRADGGRLRTAPSKSLVRSSISRPNSGPVERVRKHPGGRGTNQRPGSASVASPWPQASADSL</sequence>
<evidence type="ECO:0000313" key="5">
    <source>
        <dbReference type="Proteomes" id="UP001190700"/>
    </source>
</evidence>
<proteinExistence type="predicted"/>
<reference evidence="4 5" key="1">
    <citation type="journal article" date="2015" name="Genome Biol. Evol.">
        <title>Comparative Genomics of a Bacterivorous Green Alga Reveals Evolutionary Causalities and Consequences of Phago-Mixotrophic Mode of Nutrition.</title>
        <authorList>
            <person name="Burns J.A."/>
            <person name="Paasch A."/>
            <person name="Narechania A."/>
            <person name="Kim E."/>
        </authorList>
    </citation>
    <scope>NUCLEOTIDE SEQUENCE [LARGE SCALE GENOMIC DNA]</scope>
    <source>
        <strain evidence="4 5">PLY_AMNH</strain>
    </source>
</reference>
<feature type="coiled-coil region" evidence="2">
    <location>
        <begin position="815"/>
        <end position="871"/>
    </location>
</feature>
<feature type="coiled-coil region" evidence="2">
    <location>
        <begin position="1050"/>
        <end position="1112"/>
    </location>
</feature>
<evidence type="ECO:0000313" key="4">
    <source>
        <dbReference type="EMBL" id="KAK3236013.1"/>
    </source>
</evidence>
<dbReference type="Gene3D" id="2.130.10.10">
    <property type="entry name" value="YVTN repeat-like/Quinoprotein amine dehydrogenase"/>
    <property type="match status" value="2"/>
</dbReference>
<organism evidence="4 5">
    <name type="scientific">Cymbomonas tetramitiformis</name>
    <dbReference type="NCBI Taxonomy" id="36881"/>
    <lineage>
        <taxon>Eukaryota</taxon>
        <taxon>Viridiplantae</taxon>
        <taxon>Chlorophyta</taxon>
        <taxon>Pyramimonadophyceae</taxon>
        <taxon>Pyramimonadales</taxon>
        <taxon>Pyramimonadaceae</taxon>
        <taxon>Cymbomonas</taxon>
    </lineage>
</organism>
<dbReference type="PANTHER" id="PTHR32215">
    <property type="entry name" value="CILIA- AND FLAGELLA-ASSOCIATED PROTEIN 57"/>
    <property type="match status" value="1"/>
</dbReference>
<gene>
    <name evidence="4" type="ORF">CYMTET_53823</name>
</gene>
<keyword evidence="2" id="KW-0175">Coiled coil</keyword>
<evidence type="ECO:0000256" key="2">
    <source>
        <dbReference type="SAM" id="Coils"/>
    </source>
</evidence>
<keyword evidence="5" id="KW-1185">Reference proteome</keyword>
<feature type="compositionally biased region" description="Low complexity" evidence="3">
    <location>
        <begin position="1253"/>
        <end position="1277"/>
    </location>
</feature>
<dbReference type="Proteomes" id="UP001190700">
    <property type="component" value="Unassembled WGS sequence"/>
</dbReference>
<dbReference type="SUPFAM" id="SSF69322">
    <property type="entry name" value="Tricorn protease domain 2"/>
    <property type="match status" value="1"/>
</dbReference>
<dbReference type="SMART" id="SM00320">
    <property type="entry name" value="WD40"/>
    <property type="match status" value="4"/>
</dbReference>
<evidence type="ECO:0000256" key="3">
    <source>
        <dbReference type="SAM" id="MobiDB-lite"/>
    </source>
</evidence>
<dbReference type="PROSITE" id="PS50294">
    <property type="entry name" value="WD_REPEATS_REGION"/>
    <property type="match status" value="1"/>
</dbReference>
<dbReference type="InterPro" id="IPR052993">
    <property type="entry name" value="CFA-57"/>
</dbReference>
<dbReference type="InterPro" id="IPR015943">
    <property type="entry name" value="WD40/YVTN_repeat-like_dom_sf"/>
</dbReference>
<feature type="compositionally biased region" description="Polar residues" evidence="3">
    <location>
        <begin position="1486"/>
        <end position="1499"/>
    </location>
</feature>
<feature type="region of interest" description="Disordered" evidence="3">
    <location>
        <begin position="1244"/>
        <end position="1300"/>
    </location>
</feature>
<dbReference type="PANTHER" id="PTHR32215:SF15">
    <property type="entry name" value="CILIA- AND FLAGELLA-ASSOCIATED PROTEIN 57"/>
    <property type="match status" value="1"/>
</dbReference>
<dbReference type="PROSITE" id="PS50082">
    <property type="entry name" value="WD_REPEATS_2"/>
    <property type="match status" value="1"/>
</dbReference>
<feature type="coiled-coil region" evidence="2">
    <location>
        <begin position="1194"/>
        <end position="1221"/>
    </location>
</feature>
<comment type="caution">
    <text evidence="4">The sequence shown here is derived from an EMBL/GenBank/DDBJ whole genome shotgun (WGS) entry which is preliminary data.</text>
</comment>
<feature type="compositionally biased region" description="Low complexity" evidence="3">
    <location>
        <begin position="1462"/>
        <end position="1474"/>
    </location>
</feature>
<feature type="compositionally biased region" description="Polar residues" evidence="3">
    <location>
        <begin position="1388"/>
        <end position="1402"/>
    </location>
</feature>
<feature type="compositionally biased region" description="Polar residues" evidence="3">
    <location>
        <begin position="1515"/>
        <end position="1524"/>
    </location>
</feature>
<keyword evidence="1" id="KW-0853">WD repeat</keyword>
<feature type="repeat" description="WD" evidence="1">
    <location>
        <begin position="529"/>
        <end position="570"/>
    </location>
</feature>
<dbReference type="EMBL" id="LGRX02035176">
    <property type="protein sequence ID" value="KAK3236013.1"/>
    <property type="molecule type" value="Genomic_DNA"/>
</dbReference>
<dbReference type="InterPro" id="IPR001680">
    <property type="entry name" value="WD40_rpt"/>
</dbReference>
<dbReference type="Pfam" id="PF00400">
    <property type="entry name" value="WD40"/>
    <property type="match status" value="1"/>
</dbReference>